<evidence type="ECO:0000313" key="3">
    <source>
        <dbReference type="Proteomes" id="UP000184295"/>
    </source>
</evidence>
<feature type="signal peptide" evidence="1">
    <location>
        <begin position="1"/>
        <end position="27"/>
    </location>
</feature>
<dbReference type="PROSITE" id="PS51257">
    <property type="entry name" value="PROKAR_LIPOPROTEIN"/>
    <property type="match status" value="1"/>
</dbReference>
<evidence type="ECO:0000256" key="1">
    <source>
        <dbReference type="SAM" id="SignalP"/>
    </source>
</evidence>
<name>A0A1M4S4J1_9ACTN</name>
<organism evidence="2 3">
    <name type="scientific">Ferrithrix thermotolerans DSM 19514</name>
    <dbReference type="NCBI Taxonomy" id="1121881"/>
    <lineage>
        <taxon>Bacteria</taxon>
        <taxon>Bacillati</taxon>
        <taxon>Actinomycetota</taxon>
        <taxon>Acidimicrobiia</taxon>
        <taxon>Acidimicrobiales</taxon>
        <taxon>Acidimicrobiaceae</taxon>
        <taxon>Ferrithrix</taxon>
    </lineage>
</organism>
<accession>A0A1M4S4J1</accession>
<evidence type="ECO:0000313" key="2">
    <source>
        <dbReference type="EMBL" id="SHE27099.1"/>
    </source>
</evidence>
<gene>
    <name evidence="2" type="ORF">SAMN02745225_00019</name>
</gene>
<dbReference type="Proteomes" id="UP000184295">
    <property type="component" value="Unassembled WGS sequence"/>
</dbReference>
<protein>
    <recommendedName>
        <fullName evidence="4">Lipoprotein</fullName>
    </recommendedName>
</protein>
<feature type="chain" id="PRO_5012409138" description="Lipoprotein" evidence="1">
    <location>
        <begin position="28"/>
        <end position="219"/>
    </location>
</feature>
<dbReference type="RefSeq" id="WP_143146293.1">
    <property type="nucleotide sequence ID" value="NZ_FQUL01000001.1"/>
</dbReference>
<evidence type="ECO:0008006" key="4">
    <source>
        <dbReference type="Google" id="ProtNLM"/>
    </source>
</evidence>
<reference evidence="3" key="1">
    <citation type="submission" date="2016-11" db="EMBL/GenBank/DDBJ databases">
        <authorList>
            <person name="Varghese N."/>
            <person name="Submissions S."/>
        </authorList>
    </citation>
    <scope>NUCLEOTIDE SEQUENCE [LARGE SCALE GENOMIC DNA]</scope>
    <source>
        <strain evidence="3">DSM 19514</strain>
    </source>
</reference>
<sequence>MAQLMGRRNAYLLSAALLLASCTSTKAETSNTQVGSLHITSTVGNPQLPGHSCSPTGPNGQTVVLAHLGDGKCDRYSNQIPITPGDMPGTQPFQLPPFSPLPFSIGGIKNLTPVVMSKASTYTLKFVAVSNSSDAGLFCVSRDPIHLIITGPGLGSKGLDFSNYPCRYSQLFGNIFPTISGASYAMVLHGKTPLQWLLVAAEARPAPKEKPTTASAQQS</sequence>
<keyword evidence="3" id="KW-1185">Reference proteome</keyword>
<keyword evidence="1" id="KW-0732">Signal</keyword>
<dbReference type="EMBL" id="FQUL01000001">
    <property type="protein sequence ID" value="SHE27099.1"/>
    <property type="molecule type" value="Genomic_DNA"/>
</dbReference>
<dbReference type="AlphaFoldDB" id="A0A1M4S4J1"/>
<proteinExistence type="predicted"/>